<dbReference type="SUPFAM" id="SSF53167">
    <property type="entry name" value="Purine and uridine phosphorylases"/>
    <property type="match status" value="1"/>
</dbReference>
<dbReference type="AlphaFoldDB" id="A0A3S9NCK6"/>
<dbReference type="InterPro" id="IPR035994">
    <property type="entry name" value="Nucleoside_phosphorylase_sf"/>
</dbReference>
<gene>
    <name evidence="2" type="ORF">D5R55_20315</name>
</gene>
<feature type="domain" description="Nucleoside phosphorylase" evidence="1">
    <location>
        <begin position="163"/>
        <end position="346"/>
    </location>
</feature>
<dbReference type="GO" id="GO:0009116">
    <property type="term" value="P:nucleoside metabolic process"/>
    <property type="evidence" value="ECO:0007669"/>
    <property type="project" value="InterPro"/>
</dbReference>
<evidence type="ECO:0000259" key="1">
    <source>
        <dbReference type="Pfam" id="PF01048"/>
    </source>
</evidence>
<evidence type="ECO:0000313" key="3">
    <source>
        <dbReference type="Proteomes" id="UP000277191"/>
    </source>
</evidence>
<dbReference type="GO" id="GO:0003824">
    <property type="term" value="F:catalytic activity"/>
    <property type="evidence" value="ECO:0007669"/>
    <property type="project" value="InterPro"/>
</dbReference>
<proteinExistence type="predicted"/>
<accession>A0A3S9NCK6</accession>
<dbReference type="RefSeq" id="WP_126365178.1">
    <property type="nucleotide sequence ID" value="NZ_CP034546.1"/>
</dbReference>
<name>A0A3S9NCK6_9BURK</name>
<dbReference type="InterPro" id="IPR000845">
    <property type="entry name" value="Nucleoside_phosphorylase_d"/>
</dbReference>
<dbReference type="Pfam" id="PF01048">
    <property type="entry name" value="PNP_UDP_1"/>
    <property type="match status" value="1"/>
</dbReference>
<dbReference type="Gene3D" id="3.40.50.1580">
    <property type="entry name" value="Nucleoside phosphorylase domain"/>
    <property type="match status" value="1"/>
</dbReference>
<evidence type="ECO:0000313" key="2">
    <source>
        <dbReference type="EMBL" id="AZQ53311.1"/>
    </source>
</evidence>
<organism evidence="2 3">
    <name type="scientific">Burkholderia cenocepacia</name>
    <dbReference type="NCBI Taxonomy" id="95486"/>
    <lineage>
        <taxon>Bacteria</taxon>
        <taxon>Pseudomonadati</taxon>
        <taxon>Pseudomonadota</taxon>
        <taxon>Betaproteobacteria</taxon>
        <taxon>Burkholderiales</taxon>
        <taxon>Burkholderiaceae</taxon>
        <taxon>Burkholderia</taxon>
        <taxon>Burkholderia cepacia complex</taxon>
    </lineage>
</organism>
<protein>
    <submittedName>
        <fullName evidence="2">GTPase</fullName>
    </submittedName>
</protein>
<sequence length="980" mass="107674">MNANTLPDTLASTLTRLTDIAPETLQRTSLKLPPVDWRKIGQTAPVRIAPGARTPYDPLPRADIVILTWTSAEWFALDHVFVNSDTVGDASQYGWRDGWLPYSRGASGYSADTQSGTLWGLFQMVRIVDRSGRPWNVLLFKSNAHLAHSPWLDGLAAMIRCIVEDARPDRLYTIGTAGGARTDQRLGDTVVANATLLELQRPQNTASPDDGNMARCPTWYPSTALLADVERELLFRMDQVVTQQSLQQLFDQLKAQHPNDPGLSELTLDDLLNDALRPACLNKPAVLPLKDTPLLTTDFYYIAEGRRADAYACLEMDDAIIAQEANRLGVRFACVRNISDPVVPKHTRQGKTIADATRADWSGLIYTSFGMLTSYNGALATWATIAGEGSAVYNPSRGDVPHDAQDPLEVQLAFQVRSCGTCSFFWPEDLKQRTYGPYTAFDFDVNVPYAASAGYDGASPWVLGRTRPPAFPNGEVIDGCRKAPIMTIGINPNLTAFLPGQTGAAWCYPDFSSDDDTNAWAKYAWYYRYRSVYQEKLDLDFVRRFLLPEGQVVAPRGGVVTAATRANSSAAWTITVRYDGDAADTVVAVPGKQGEFPYVLLFDPYPPRNRFEKGDVLVEQVSVPEGIQVEVLQQPQGYYMQFVPVLDAFEGVLRKAGHSTASLRVGEDVCQLDMVACASPHWNAGFLGGSAASIATIVDNCVSRNAWAIKQLVQTRPAVLYVVSQSSWNMFYSAFGAHVKRDPPISTHPVDKDYTLLRETTDPAHPAYIDLDVTIDGLRYQSRTRLVITPHFSYNSNFLAQYRLSPDEWTAFAQAQPACVAALVPANGFTVVPPDSRYPGDYTAIQLPSNADAAAAARAWLAHRYPDAYRTLEPYYVEPHALMASVLADMYADGQLAWQDTATGGYLGRTQGSCQFCVNRHWQFPNECRYGKNRETPPPGGWLAKVADAVVTTGKPAVPFAVAALRPDGPAIATASGEPQ</sequence>
<dbReference type="Proteomes" id="UP000277191">
    <property type="component" value="Chromosome 2"/>
</dbReference>
<reference evidence="2 3" key="1">
    <citation type="submission" date="2018-12" db="EMBL/GenBank/DDBJ databases">
        <title>Cadmium resistance mechanism in endophytic bacteria Burkholderia cenocepacia YG-3.</title>
        <authorList>
            <person name="Zhang X."/>
            <person name="Wang X."/>
            <person name="Zhu Y."/>
        </authorList>
    </citation>
    <scope>NUCLEOTIDE SEQUENCE [LARGE SCALE GENOMIC DNA]</scope>
    <source>
        <strain evidence="2 3">YG-3</strain>
    </source>
</reference>
<dbReference type="EMBL" id="CP034546">
    <property type="protein sequence ID" value="AZQ53311.1"/>
    <property type="molecule type" value="Genomic_DNA"/>
</dbReference>